<protein>
    <submittedName>
        <fullName evidence="2">HEPN domain-containing protein</fullName>
    </submittedName>
</protein>
<reference evidence="3" key="1">
    <citation type="journal article" date="2019" name="J. Bacteriol.">
        <title>A Mutagenic Screen Identifies a TonB-Dependent Receptor Required for the Lanthanide Metal Switch in the Type I Methanotroph 'Methylotuvimicrobium buryatense' 5GB1C.</title>
        <authorList>
            <person name="Groom J.D."/>
            <person name="Ford S.M."/>
            <person name="Pesesky M.W."/>
            <person name="Lidstrom M.E."/>
        </authorList>
    </citation>
    <scope>NUCLEOTIDE SEQUENCE [LARGE SCALE GENOMIC DNA]</scope>
    <source>
        <strain evidence="3">5GB1C</strain>
    </source>
</reference>
<evidence type="ECO:0000313" key="3">
    <source>
        <dbReference type="Proteomes" id="UP000305881"/>
    </source>
</evidence>
<dbReference type="KEGG" id="mbur:EQU24_12875"/>
<dbReference type="OrthoDB" id="9810875at2"/>
<keyword evidence="3" id="KW-1185">Reference proteome</keyword>
<proteinExistence type="predicted"/>
<evidence type="ECO:0000259" key="1">
    <source>
        <dbReference type="PROSITE" id="PS50910"/>
    </source>
</evidence>
<dbReference type="RefSeq" id="WP_017839117.1">
    <property type="nucleotide sequence ID" value="NZ_CP035467.1"/>
</dbReference>
<evidence type="ECO:0000313" key="2">
    <source>
        <dbReference type="EMBL" id="QCW83031.1"/>
    </source>
</evidence>
<dbReference type="AlphaFoldDB" id="A0A4P9URP7"/>
<dbReference type="Proteomes" id="UP000305881">
    <property type="component" value="Chromosome"/>
</dbReference>
<dbReference type="SMART" id="SM00748">
    <property type="entry name" value="HEPN"/>
    <property type="match status" value="1"/>
</dbReference>
<dbReference type="InterPro" id="IPR007842">
    <property type="entry name" value="HEPN_dom"/>
</dbReference>
<accession>A0A4P9URP7</accession>
<organism evidence="2 3">
    <name type="scientific">Methylotuvimicrobium buryatense</name>
    <name type="common">Methylomicrobium buryatense</name>
    <dbReference type="NCBI Taxonomy" id="95641"/>
    <lineage>
        <taxon>Bacteria</taxon>
        <taxon>Pseudomonadati</taxon>
        <taxon>Pseudomonadota</taxon>
        <taxon>Gammaproteobacteria</taxon>
        <taxon>Methylococcales</taxon>
        <taxon>Methylococcaceae</taxon>
        <taxon>Methylotuvimicrobium</taxon>
    </lineage>
</organism>
<dbReference type="STRING" id="675511.GCA_000341735_00466"/>
<feature type="domain" description="HEPN" evidence="1">
    <location>
        <begin position="20"/>
        <end position="133"/>
    </location>
</feature>
<dbReference type="Gene3D" id="1.20.120.330">
    <property type="entry name" value="Nucleotidyltransferases domain 2"/>
    <property type="match status" value="1"/>
</dbReference>
<gene>
    <name evidence="2" type="ORF">EQU24_12875</name>
</gene>
<dbReference type="Pfam" id="PF05168">
    <property type="entry name" value="HEPN"/>
    <property type="match status" value="1"/>
</dbReference>
<dbReference type="SUPFAM" id="SSF81593">
    <property type="entry name" value="Nucleotidyltransferase substrate binding subunit/domain"/>
    <property type="match status" value="1"/>
</dbReference>
<dbReference type="EMBL" id="CP035467">
    <property type="protein sequence ID" value="QCW83031.1"/>
    <property type="molecule type" value="Genomic_DNA"/>
</dbReference>
<dbReference type="PROSITE" id="PS50910">
    <property type="entry name" value="HEPN"/>
    <property type="match status" value="1"/>
</dbReference>
<name>A0A4P9URP7_METBY</name>
<sequence length="144" mass="16446">MKIDLLRQLAAQDGVQYAWLRQGVNDFEMAELLFKASKWDGVCYHAQQAVEKLLKFVVSDAGAQIRHIHSVHELAKDVNKSLDTDLFDDELIDLYKELSQYNTIARYPSSCDAPVDIITKKQALSALDAFNRSVRILERLYAKD</sequence>